<dbReference type="SUPFAM" id="SSF51261">
    <property type="entry name" value="Duplicated hybrid motif"/>
    <property type="match status" value="1"/>
</dbReference>
<dbReference type="GO" id="GO:0004222">
    <property type="term" value="F:metalloendopeptidase activity"/>
    <property type="evidence" value="ECO:0007669"/>
    <property type="project" value="TreeGrafter"/>
</dbReference>
<dbReference type="RefSeq" id="WP_161111347.1">
    <property type="nucleotide sequence ID" value="NZ_JBIAHT010000012.1"/>
</dbReference>
<name>A0A7K2IV94_9ACTN</name>
<feature type="transmembrane region" description="Helical" evidence="1">
    <location>
        <begin position="44"/>
        <end position="63"/>
    </location>
</feature>
<dbReference type="InterPro" id="IPR016047">
    <property type="entry name" value="M23ase_b-sheet_dom"/>
</dbReference>
<protein>
    <submittedName>
        <fullName evidence="3">Peptidoglycan DD-metalloendopeptidase family protein</fullName>
    </submittedName>
</protein>
<reference evidence="3 4" key="1">
    <citation type="journal article" date="2019" name="Nat. Commun.">
        <title>The antimicrobial potential of Streptomyces from insect microbiomes.</title>
        <authorList>
            <person name="Chevrette M.G."/>
            <person name="Carlson C.M."/>
            <person name="Ortega H.E."/>
            <person name="Thomas C."/>
            <person name="Ananiev G.E."/>
            <person name="Barns K.J."/>
            <person name="Book A.J."/>
            <person name="Cagnazzo J."/>
            <person name="Carlos C."/>
            <person name="Flanigan W."/>
            <person name="Grubbs K.J."/>
            <person name="Horn H.A."/>
            <person name="Hoffmann F.M."/>
            <person name="Klassen J.L."/>
            <person name="Knack J.J."/>
            <person name="Lewin G.R."/>
            <person name="McDonald B.R."/>
            <person name="Muller L."/>
            <person name="Melo W.G.P."/>
            <person name="Pinto-Tomas A.A."/>
            <person name="Schmitz A."/>
            <person name="Wendt-Pienkowski E."/>
            <person name="Wildman S."/>
            <person name="Zhao M."/>
            <person name="Zhang F."/>
            <person name="Bugni T.S."/>
            <person name="Andes D.R."/>
            <person name="Pupo M.T."/>
            <person name="Currie C.R."/>
        </authorList>
    </citation>
    <scope>NUCLEOTIDE SEQUENCE [LARGE SCALE GENOMIC DNA]</scope>
    <source>
        <strain evidence="3 4">SID5840</strain>
    </source>
</reference>
<dbReference type="CDD" id="cd12797">
    <property type="entry name" value="M23_peptidase"/>
    <property type="match status" value="1"/>
</dbReference>
<keyword evidence="1" id="KW-0472">Membrane</keyword>
<dbReference type="Proteomes" id="UP000467124">
    <property type="component" value="Unassembled WGS sequence"/>
</dbReference>
<keyword evidence="1" id="KW-0812">Transmembrane</keyword>
<proteinExistence type="predicted"/>
<keyword evidence="1" id="KW-1133">Transmembrane helix</keyword>
<feature type="domain" description="M23ase beta-sheet core" evidence="2">
    <location>
        <begin position="184"/>
        <end position="248"/>
    </location>
</feature>
<sequence length="285" mass="30381">MRERTLRGIGSATTRLFLLYMVVLLALIVAWLTDVPVPDHSPLLLALIGFVIWGTSVLCTWSADRMASRREPSTPVEVAPPVRGAWQALNGPADKVPSHGVRWLGQAYAIDVLVVEGREDASPWSPIGRPATAYPSFGEPLLAVADATVVHVDDGQRDHRGRDTYPGLAYLMLEGLARSLGGPRRVLGNHVILDLGDGVHALYAHLRRGSASVRVGDRVEKGTPIGLCGNSGNSSEPHLHFQLMDDANPKWAAGLPFTWTGVGLPPNGEVFTVPATGNGADATGS</sequence>
<feature type="transmembrane region" description="Helical" evidence="1">
    <location>
        <begin position="12"/>
        <end position="32"/>
    </location>
</feature>
<comment type="caution">
    <text evidence="3">The sequence shown here is derived from an EMBL/GenBank/DDBJ whole genome shotgun (WGS) entry which is preliminary data.</text>
</comment>
<dbReference type="InterPro" id="IPR011055">
    <property type="entry name" value="Dup_hybrid_motif"/>
</dbReference>
<dbReference type="Pfam" id="PF01551">
    <property type="entry name" value="Peptidase_M23"/>
    <property type="match status" value="1"/>
</dbReference>
<gene>
    <name evidence="3" type="ORF">GTW20_16925</name>
</gene>
<dbReference type="EMBL" id="WWHY01000001">
    <property type="protein sequence ID" value="MYR33892.1"/>
    <property type="molecule type" value="Genomic_DNA"/>
</dbReference>
<dbReference type="InterPro" id="IPR050570">
    <property type="entry name" value="Cell_wall_metabolism_enzyme"/>
</dbReference>
<accession>A0A7K2IV94</accession>
<evidence type="ECO:0000256" key="1">
    <source>
        <dbReference type="SAM" id="Phobius"/>
    </source>
</evidence>
<organism evidence="3 4">
    <name type="scientific">Nocardiopsis alba</name>
    <dbReference type="NCBI Taxonomy" id="53437"/>
    <lineage>
        <taxon>Bacteria</taxon>
        <taxon>Bacillati</taxon>
        <taxon>Actinomycetota</taxon>
        <taxon>Actinomycetes</taxon>
        <taxon>Streptosporangiales</taxon>
        <taxon>Nocardiopsidaceae</taxon>
        <taxon>Nocardiopsis</taxon>
    </lineage>
</organism>
<dbReference type="PANTHER" id="PTHR21666:SF270">
    <property type="entry name" value="MUREIN HYDROLASE ACTIVATOR ENVC"/>
    <property type="match status" value="1"/>
</dbReference>
<evidence type="ECO:0000313" key="3">
    <source>
        <dbReference type="EMBL" id="MYR33892.1"/>
    </source>
</evidence>
<dbReference type="PANTHER" id="PTHR21666">
    <property type="entry name" value="PEPTIDASE-RELATED"/>
    <property type="match status" value="1"/>
</dbReference>
<dbReference type="Gene3D" id="2.70.70.10">
    <property type="entry name" value="Glucose Permease (Domain IIA)"/>
    <property type="match status" value="1"/>
</dbReference>
<dbReference type="AlphaFoldDB" id="A0A7K2IV94"/>
<evidence type="ECO:0000313" key="4">
    <source>
        <dbReference type="Proteomes" id="UP000467124"/>
    </source>
</evidence>
<evidence type="ECO:0000259" key="2">
    <source>
        <dbReference type="Pfam" id="PF01551"/>
    </source>
</evidence>